<dbReference type="GeneID" id="106472997"/>
<evidence type="ECO:0000256" key="1">
    <source>
        <dbReference type="SAM" id="MobiDB-lite"/>
    </source>
</evidence>
<protein>
    <submittedName>
        <fullName evidence="4">Diacylglycerol kinase 1-like</fullName>
    </submittedName>
</protein>
<evidence type="ECO:0000259" key="2">
    <source>
        <dbReference type="PROSITE" id="PS50222"/>
    </source>
</evidence>
<dbReference type="PROSITE" id="PS50222">
    <property type="entry name" value="EF_HAND_2"/>
    <property type="match status" value="1"/>
</dbReference>
<proteinExistence type="predicted"/>
<dbReference type="Pfam" id="PF14513">
    <property type="entry name" value="DAG_kinase_N"/>
    <property type="match status" value="1"/>
</dbReference>
<feature type="compositionally biased region" description="Low complexity" evidence="1">
    <location>
        <begin position="186"/>
        <end position="200"/>
    </location>
</feature>
<feature type="non-terminal residue" evidence="4">
    <location>
        <position position="1"/>
    </location>
</feature>
<accession>A0ABM1BUV5</accession>
<reference evidence="4" key="1">
    <citation type="submission" date="2025-08" db="UniProtKB">
        <authorList>
            <consortium name="RefSeq"/>
        </authorList>
    </citation>
    <scope>IDENTIFICATION</scope>
    <source>
        <tissue evidence="4">Muscle</tissue>
    </source>
</reference>
<feature type="domain" description="EF-hand" evidence="2">
    <location>
        <begin position="242"/>
        <end position="277"/>
    </location>
</feature>
<feature type="region of interest" description="Disordered" evidence="1">
    <location>
        <begin position="178"/>
        <end position="200"/>
    </location>
</feature>
<dbReference type="SUPFAM" id="SSF47473">
    <property type="entry name" value="EF-hand"/>
    <property type="match status" value="1"/>
</dbReference>
<gene>
    <name evidence="4" type="primary">LOC106472997</name>
</gene>
<dbReference type="RefSeq" id="XP_013789124.2">
    <property type="nucleotide sequence ID" value="XM_013933670.2"/>
</dbReference>
<keyword evidence="3" id="KW-1185">Reference proteome</keyword>
<sequence length="281" mass="31418">NGKRFTPAEFQQLQDFIQFSSKKLTEVLEEEFKEDGALSKYNPEGDIDLEGFQLFLDTYLEIETPRDLSKRLFLSFLKTSPQSNSQSFDGRLLKVAAVTSTTACAPLTSHNGCGSLPELAKSGQAEKKDDKYHGLAERFHGFTEKLHSLGHHRSDSDSFTGKSGSASIHPMVTVTQNYGDQLSTDSSPNQSVVSRNSSRKSNSSIHIHNIDLRKTGSLVDVHALQVPLKDIVCYLSLLEAGRPEDKLEFMFRLYDTDSNGYLDSNVSDFLCSLLTYEFPHY</sequence>
<dbReference type="InterPro" id="IPR002048">
    <property type="entry name" value="EF_hand_dom"/>
</dbReference>
<dbReference type="InterPro" id="IPR029477">
    <property type="entry name" value="DAG_kinase_typeI_N"/>
</dbReference>
<evidence type="ECO:0000313" key="4">
    <source>
        <dbReference type="RefSeq" id="XP_013789124.2"/>
    </source>
</evidence>
<dbReference type="Gene3D" id="1.10.238.110">
    <property type="entry name" value="Diacylglycerol kinase alpha"/>
    <property type="match status" value="2"/>
</dbReference>
<evidence type="ECO:0000313" key="3">
    <source>
        <dbReference type="Proteomes" id="UP000694941"/>
    </source>
</evidence>
<dbReference type="Proteomes" id="UP000694941">
    <property type="component" value="Unplaced"/>
</dbReference>
<dbReference type="InterPro" id="IPR038199">
    <property type="entry name" value="DGK_typeI_N_sf"/>
</dbReference>
<dbReference type="InterPro" id="IPR011992">
    <property type="entry name" value="EF-hand-dom_pair"/>
</dbReference>
<organism evidence="3 4">
    <name type="scientific">Limulus polyphemus</name>
    <name type="common">Atlantic horseshoe crab</name>
    <dbReference type="NCBI Taxonomy" id="6850"/>
    <lineage>
        <taxon>Eukaryota</taxon>
        <taxon>Metazoa</taxon>
        <taxon>Ecdysozoa</taxon>
        <taxon>Arthropoda</taxon>
        <taxon>Chelicerata</taxon>
        <taxon>Merostomata</taxon>
        <taxon>Xiphosura</taxon>
        <taxon>Limulidae</taxon>
        <taxon>Limulus</taxon>
    </lineage>
</organism>
<name>A0ABM1BUV5_LIMPO</name>